<dbReference type="Proteomes" id="UP000002316">
    <property type="component" value="Chromosome 5"/>
</dbReference>
<reference evidence="2" key="1">
    <citation type="journal article" date="2010" name="PLoS Negl. Trop. Dis.">
        <title>The genome sequence of Trypanosoma brucei gambiense, causative agent of chronic human african trypanosomiasis.</title>
        <authorList>
            <person name="Jackson A.P."/>
            <person name="Sanders M."/>
            <person name="Berry A."/>
            <person name="McQuillan J."/>
            <person name="Aslett M.A."/>
            <person name="Quail M.A."/>
            <person name="Chukualim B."/>
            <person name="Capewell P."/>
            <person name="MacLeod A."/>
            <person name="Melville S.E."/>
            <person name="Gibson W."/>
            <person name="Barry J.D."/>
            <person name="Berriman M."/>
            <person name="Hertz-Fowler C."/>
        </authorList>
    </citation>
    <scope>NUCLEOTIDE SEQUENCE [LARGE SCALE GENOMIC DNA]</scope>
    <source>
        <strain evidence="2">MHOM/CI/86/DAL972</strain>
    </source>
</reference>
<dbReference type="KEGG" id="tbg:TbgDal_V260"/>
<proteinExistence type="predicted"/>
<gene>
    <name evidence="1" type="ORF">TbgDal_V260</name>
</gene>
<accession>C9ZNB0</accession>
<dbReference type="AlphaFoldDB" id="C9ZNB0"/>
<evidence type="ECO:0000313" key="1">
    <source>
        <dbReference type="EMBL" id="CBH10888.1"/>
    </source>
</evidence>
<dbReference type="RefSeq" id="XP_011773175.1">
    <property type="nucleotide sequence ID" value="XM_011774873.1"/>
</dbReference>
<organism evidence="1 2">
    <name type="scientific">Trypanosoma brucei gambiense (strain MHOM/CI/86/DAL972)</name>
    <dbReference type="NCBI Taxonomy" id="679716"/>
    <lineage>
        <taxon>Eukaryota</taxon>
        <taxon>Discoba</taxon>
        <taxon>Euglenozoa</taxon>
        <taxon>Kinetoplastea</taxon>
        <taxon>Metakinetoplastina</taxon>
        <taxon>Trypanosomatida</taxon>
        <taxon>Trypanosomatidae</taxon>
        <taxon>Trypanosoma</taxon>
    </lineage>
</organism>
<name>C9ZNB0_TRYB9</name>
<evidence type="ECO:0000313" key="2">
    <source>
        <dbReference type="Proteomes" id="UP000002316"/>
    </source>
</evidence>
<protein>
    <submittedName>
        <fullName evidence="1">Uncharacterized protein</fullName>
    </submittedName>
</protein>
<dbReference type="EMBL" id="FN554968">
    <property type="protein sequence ID" value="CBH10888.1"/>
    <property type="molecule type" value="Genomic_DNA"/>
</dbReference>
<dbReference type="GeneID" id="23861248"/>
<sequence length="151" mass="16515">MQLSDSTDVYRFRTSLTSNVHLLRTEVGDGQVPLRSAARIICLTLGAKSEGIFAFPHILSSLGSECRQSAGRIAANSGAKLLLVPSHGQDIIRDCKLLFECGCNTACYQYIWITQPPCARRTGNFCDVPFILVGPFGSTAMCCELLAVQWR</sequence>